<dbReference type="EMBL" id="CP133619">
    <property type="protein sequence ID" value="WMV41698.1"/>
    <property type="molecule type" value="Genomic_DNA"/>
</dbReference>
<reference evidence="2" key="1">
    <citation type="submission" date="2023-08" db="EMBL/GenBank/DDBJ databases">
        <title>A de novo genome assembly of Solanum verrucosum Schlechtendal, a Mexican diploid species geographically isolated from the other diploid A-genome species in potato relatives.</title>
        <authorList>
            <person name="Hosaka K."/>
        </authorList>
    </citation>
    <scope>NUCLEOTIDE SEQUENCE</scope>
    <source>
        <tissue evidence="2">Young leaves</tissue>
    </source>
</reference>
<dbReference type="Proteomes" id="UP001234989">
    <property type="component" value="Chromosome 6"/>
</dbReference>
<keyword evidence="4" id="KW-1185">Reference proteome</keyword>
<sequence length="11" mass="1416">MHLVVYLERKK</sequence>
<evidence type="ECO:0000313" key="1">
    <source>
        <dbReference type="EMBL" id="WMV33377.1"/>
    </source>
</evidence>
<evidence type="ECO:0000313" key="3">
    <source>
        <dbReference type="EMBL" id="WMV55397.1"/>
    </source>
</evidence>
<evidence type="ECO:0000313" key="4">
    <source>
        <dbReference type="Proteomes" id="UP001234989"/>
    </source>
</evidence>
<dbReference type="Proteomes" id="UP001234989">
    <property type="component" value="Chromosome 11"/>
</dbReference>
<gene>
    <name evidence="1" type="ORF">MTR67_026762</name>
    <name evidence="2" type="ORF">MTR67_035083</name>
    <name evidence="3" type="ORF">MTR67_048782</name>
</gene>
<dbReference type="EMBL" id="CP133622">
    <property type="protein sequence ID" value="WMV55397.1"/>
    <property type="molecule type" value="Genomic_DNA"/>
</dbReference>
<proteinExistence type="predicted"/>
<dbReference type="Proteomes" id="UP001234989">
    <property type="component" value="Chromosome 8"/>
</dbReference>
<name>A0AAF0U9G4_SOLVR</name>
<accession>A0AAF0U9G4</accession>
<evidence type="ECO:0000313" key="2">
    <source>
        <dbReference type="EMBL" id="WMV41698.1"/>
    </source>
</evidence>
<dbReference type="EMBL" id="CP133617">
    <property type="protein sequence ID" value="WMV33377.1"/>
    <property type="molecule type" value="Genomic_DNA"/>
</dbReference>
<organism evidence="2 4">
    <name type="scientific">Solanum verrucosum</name>
    <dbReference type="NCBI Taxonomy" id="315347"/>
    <lineage>
        <taxon>Eukaryota</taxon>
        <taxon>Viridiplantae</taxon>
        <taxon>Streptophyta</taxon>
        <taxon>Embryophyta</taxon>
        <taxon>Tracheophyta</taxon>
        <taxon>Spermatophyta</taxon>
        <taxon>Magnoliopsida</taxon>
        <taxon>eudicotyledons</taxon>
        <taxon>Gunneridae</taxon>
        <taxon>Pentapetalae</taxon>
        <taxon>asterids</taxon>
        <taxon>lamiids</taxon>
        <taxon>Solanales</taxon>
        <taxon>Solanaceae</taxon>
        <taxon>Solanoideae</taxon>
        <taxon>Solaneae</taxon>
        <taxon>Solanum</taxon>
    </lineage>
</organism>
<protein>
    <submittedName>
        <fullName evidence="2">Uncharacterized protein</fullName>
    </submittedName>
</protein>